<dbReference type="Gene3D" id="1.25.40.10">
    <property type="entry name" value="Tetratricopeptide repeat domain"/>
    <property type="match status" value="1"/>
</dbReference>
<dbReference type="GO" id="GO:0071013">
    <property type="term" value="C:catalytic step 2 spliceosome"/>
    <property type="evidence" value="ECO:0007669"/>
    <property type="project" value="TreeGrafter"/>
</dbReference>
<gene>
    <name evidence="6" type="ORF">AAE3_LOCUS2230</name>
</gene>
<dbReference type="EMBL" id="CACVBS010000028">
    <property type="protein sequence ID" value="CAA7259932.1"/>
    <property type="molecule type" value="Genomic_DNA"/>
</dbReference>
<feature type="compositionally biased region" description="Low complexity" evidence="5">
    <location>
        <begin position="8"/>
        <end position="19"/>
    </location>
</feature>
<feature type="compositionally biased region" description="Basic and acidic residues" evidence="5">
    <location>
        <begin position="75"/>
        <end position="94"/>
    </location>
</feature>
<proteinExistence type="inferred from homology"/>
<evidence type="ECO:0000256" key="4">
    <source>
        <dbReference type="ARBA" id="ARBA00023242"/>
    </source>
</evidence>
<dbReference type="SUPFAM" id="SSF48452">
    <property type="entry name" value="TPR-like"/>
    <property type="match status" value="1"/>
</dbReference>
<dbReference type="GO" id="GO:1902369">
    <property type="term" value="P:negative regulation of RNA catabolic process"/>
    <property type="evidence" value="ECO:0007669"/>
    <property type="project" value="TreeGrafter"/>
</dbReference>
<organism evidence="6 7">
    <name type="scientific">Cyclocybe aegerita</name>
    <name type="common">Black poplar mushroom</name>
    <name type="synonym">Agrocybe aegerita</name>
    <dbReference type="NCBI Taxonomy" id="1973307"/>
    <lineage>
        <taxon>Eukaryota</taxon>
        <taxon>Fungi</taxon>
        <taxon>Dikarya</taxon>
        <taxon>Basidiomycota</taxon>
        <taxon>Agaricomycotina</taxon>
        <taxon>Agaricomycetes</taxon>
        <taxon>Agaricomycetidae</taxon>
        <taxon>Agaricales</taxon>
        <taxon>Agaricineae</taxon>
        <taxon>Bolbitiaceae</taxon>
        <taxon>Cyclocybe</taxon>
    </lineage>
</organism>
<feature type="compositionally biased region" description="Basic and acidic residues" evidence="5">
    <location>
        <begin position="47"/>
        <end position="65"/>
    </location>
</feature>
<reference evidence="6 7" key="1">
    <citation type="submission" date="2020-01" db="EMBL/GenBank/DDBJ databases">
        <authorList>
            <person name="Gupta K D."/>
        </authorList>
    </citation>
    <scope>NUCLEOTIDE SEQUENCE [LARGE SCALE GENOMIC DNA]</scope>
</reference>
<keyword evidence="4" id="KW-0539">Nucleus</keyword>
<sequence>MSGPPPSFLSFPPSFSSFPNLEELAGPSQGDSSSKHEHEKRKKKKDHSSSKEHPSRHKKDSDRKREKEHRKYKHTKDGEYRKRDEERHEEAYRRDTGASLRDGFYSDRRGDPLNIQFGGLHAGDIPKYHIVGRSRHVLGLPASLVVHHRAGKGIEIGPSNYRKISGLTDPGARALLAKPPSRRILPSSNTKYEEVDGFIRLPSGKRRAEESYRSITRDDGNNSDSSSSSRDEDMDTSEDEGYAITLTAHQELLKSLEQDLTANRKSVDKWVSLLDHTLSTIPVISKNATKARSEISIAILSRAIAADPQNGKSKILRLMYLKAGEETWHESKLRFEWEDALKVGGIEIQMEWLEWRIRKGNNGIEGVVESARKVLASLGAGEEGDIGRVRVFWRIVTVIKNAGYAERAMAMFQAQAELTFNVPKKLSKMSLETQLDELEEFWDSEVPRAGEDGANGWSSWHSSKESQQSRQSPTRQNFVEEPTIPDLDPYREWAKQELPSCRTLRLPTRSDSDTQDPYSTILFSDVRPLLLNLTSERAKDAFRLAWLSVLGLHVPGFSLATSHELDWDDRWNLDYLTNTHYLNSIFPADSNRNKLATDSVAGVVIGREREYSSPFGPVQCWTRGVSGPLDLTSAEPGKTSRRGLWTAGDVVGVNETVVRRIFASLGFGQNDEEWHALTLAFEVALNPKNAVKMSKSFLSSNQTSLPLWRCHAQLEQLRGRPDEARKIYQTLLVASKPNASQHETGVLWWNWAEMEWLAGDDQQALNAILKSVGMQGVSSGVTVLRAKRALEDLAHSSGTENSWKAREAWIKLAALLELLTGGQPGTISATFDKFATVNHEHAVQESLATSSLLMLYYYGFILKRPMPPLLLRERAHAAFEMYPNNSIILGLLLEAEKGQGVWGRVRALSGGNDGKSKDVARRIEEVWVAGWDKSRWLGEVERTRNGLATAVEHERTRSSPVIWRIYIEFEIRVNDLQRAKKLVFRAIGECPLAKDLYLLAFGPLRGVFTTHELNGLADTMAERGIRLCQGLEELVDNVEDGPRGDNEGSEDEIEYNAREYRRLLPY</sequence>
<dbReference type="InterPro" id="IPR003107">
    <property type="entry name" value="HAT"/>
</dbReference>
<evidence type="ECO:0000256" key="2">
    <source>
        <dbReference type="ARBA" id="ARBA00009265"/>
    </source>
</evidence>
<keyword evidence="7" id="KW-1185">Reference proteome</keyword>
<evidence type="ECO:0000256" key="1">
    <source>
        <dbReference type="ARBA" id="ARBA00004123"/>
    </source>
</evidence>
<keyword evidence="3" id="KW-0677">Repeat</keyword>
<dbReference type="PANTHER" id="PTHR13471:SF0">
    <property type="entry name" value="NUCLEAR EXOSOME REGULATOR NRDE2"/>
    <property type="match status" value="1"/>
</dbReference>
<evidence type="ECO:0000256" key="5">
    <source>
        <dbReference type="SAM" id="MobiDB-lite"/>
    </source>
</evidence>
<comment type="similarity">
    <text evidence="2">Belongs to the NRDE2 family.</text>
</comment>
<dbReference type="Pfam" id="PF08424">
    <property type="entry name" value="NRDE-2"/>
    <property type="match status" value="1"/>
</dbReference>
<dbReference type="GO" id="GO:0006396">
    <property type="term" value="P:RNA processing"/>
    <property type="evidence" value="ECO:0007669"/>
    <property type="project" value="InterPro"/>
</dbReference>
<feature type="region of interest" description="Disordered" evidence="5">
    <location>
        <begin position="209"/>
        <end position="237"/>
    </location>
</feature>
<dbReference type="Proteomes" id="UP000467700">
    <property type="component" value="Unassembled WGS sequence"/>
</dbReference>
<feature type="compositionally biased region" description="Low complexity" evidence="5">
    <location>
        <begin position="457"/>
        <end position="469"/>
    </location>
</feature>
<dbReference type="InterPro" id="IPR011990">
    <property type="entry name" value="TPR-like_helical_dom_sf"/>
</dbReference>
<evidence type="ECO:0000313" key="6">
    <source>
        <dbReference type="EMBL" id="CAA7259932.1"/>
    </source>
</evidence>
<feature type="compositionally biased region" description="Basic and acidic residues" evidence="5">
    <location>
        <begin position="209"/>
        <end position="220"/>
    </location>
</feature>
<accession>A0A8S0WKZ0</accession>
<dbReference type="AlphaFoldDB" id="A0A8S0WKZ0"/>
<protein>
    <submittedName>
        <fullName evidence="6">Uncharacterized protein</fullName>
    </submittedName>
</protein>
<dbReference type="InterPro" id="IPR013633">
    <property type="entry name" value="NRDE-2"/>
</dbReference>
<dbReference type="SMART" id="SM00386">
    <property type="entry name" value="HAT"/>
    <property type="match status" value="2"/>
</dbReference>
<feature type="region of interest" description="Disordered" evidence="5">
    <location>
        <begin position="453"/>
        <end position="482"/>
    </location>
</feature>
<name>A0A8S0WKZ0_CYCAE</name>
<comment type="subcellular location">
    <subcellularLocation>
        <location evidence="1">Nucleus</location>
    </subcellularLocation>
</comment>
<comment type="caution">
    <text evidence="6">The sequence shown here is derived from an EMBL/GenBank/DDBJ whole genome shotgun (WGS) entry which is preliminary data.</text>
</comment>
<evidence type="ECO:0000256" key="3">
    <source>
        <dbReference type="ARBA" id="ARBA00022737"/>
    </source>
</evidence>
<dbReference type="GO" id="GO:0031048">
    <property type="term" value="P:regulatory ncRNA-mediated heterochromatin formation"/>
    <property type="evidence" value="ECO:0007669"/>
    <property type="project" value="TreeGrafter"/>
</dbReference>
<dbReference type="OrthoDB" id="297219at2759"/>
<evidence type="ECO:0000313" key="7">
    <source>
        <dbReference type="Proteomes" id="UP000467700"/>
    </source>
</evidence>
<feature type="region of interest" description="Disordered" evidence="5">
    <location>
        <begin position="1"/>
        <end position="94"/>
    </location>
</feature>
<dbReference type="PANTHER" id="PTHR13471">
    <property type="entry name" value="TETRATRICOPEPTIDE-LIKE HELICAL"/>
    <property type="match status" value="1"/>
</dbReference>